<dbReference type="EMBL" id="NQVE01000098">
    <property type="protein sequence ID" value="RAL48443.1"/>
    <property type="molecule type" value="Genomic_DNA"/>
</dbReference>
<organism evidence="5 6">
    <name type="scientific">Cuscuta australis</name>
    <dbReference type="NCBI Taxonomy" id="267555"/>
    <lineage>
        <taxon>Eukaryota</taxon>
        <taxon>Viridiplantae</taxon>
        <taxon>Streptophyta</taxon>
        <taxon>Embryophyta</taxon>
        <taxon>Tracheophyta</taxon>
        <taxon>Spermatophyta</taxon>
        <taxon>Magnoliopsida</taxon>
        <taxon>eudicotyledons</taxon>
        <taxon>Gunneridae</taxon>
        <taxon>Pentapetalae</taxon>
        <taxon>asterids</taxon>
        <taxon>lamiids</taxon>
        <taxon>Solanales</taxon>
        <taxon>Convolvulaceae</taxon>
        <taxon>Cuscuteae</taxon>
        <taxon>Cuscuta</taxon>
        <taxon>Cuscuta subgen. Grammica</taxon>
        <taxon>Cuscuta sect. Cleistogrammica</taxon>
    </lineage>
</organism>
<keyword evidence="1" id="KW-0479">Metal-binding</keyword>
<dbReference type="AlphaFoldDB" id="A0A328DWH3"/>
<comment type="caution">
    <text evidence="5">The sequence shown here is derived from an EMBL/GenBank/DDBJ whole genome shotgun (WGS) entry which is preliminary data.</text>
</comment>
<sequence length="253" mass="28112">MIYIWWSGQVRPSKMERYLGTEEQKTTTFSLSLALSIACRLQISPMKRSTFNMAAIQTHIYSPSFGFPTGTPPEYMDVLNPSPSATQNPPQPFTPFAPAAEFENQISDCDRLICFQNERLRLSFQRKGKQEMGLAVMRHWEPKIRFLLKRKEAEIREALNKNTELEALLRGAEAEKEAWKSAAMEREAAAGALEAEIRRLQQGAGEKGAAGGGERMTGAGVAIIGRSAAWCSCRVNHVKGYWNGAPAPSVLDC</sequence>
<protein>
    <submittedName>
        <fullName evidence="5">Uncharacterized protein</fullName>
    </submittedName>
</protein>
<name>A0A328DWH3_9ASTE</name>
<evidence type="ECO:0000256" key="3">
    <source>
        <dbReference type="ARBA" id="ARBA00022833"/>
    </source>
</evidence>
<keyword evidence="3" id="KW-0862">Zinc</keyword>
<gene>
    <name evidence="5" type="ORF">DM860_005867</name>
</gene>
<keyword evidence="2" id="KW-0863">Zinc-finger</keyword>
<keyword evidence="6" id="KW-1185">Reference proteome</keyword>
<proteinExistence type="predicted"/>
<dbReference type="GO" id="GO:0008270">
    <property type="term" value="F:zinc ion binding"/>
    <property type="evidence" value="ECO:0007669"/>
    <property type="project" value="UniProtKB-KW"/>
</dbReference>
<feature type="coiled-coil region" evidence="4">
    <location>
        <begin position="148"/>
        <end position="182"/>
    </location>
</feature>
<evidence type="ECO:0000256" key="1">
    <source>
        <dbReference type="ARBA" id="ARBA00022723"/>
    </source>
</evidence>
<evidence type="ECO:0000313" key="5">
    <source>
        <dbReference type="EMBL" id="RAL48443.1"/>
    </source>
</evidence>
<evidence type="ECO:0000313" key="6">
    <source>
        <dbReference type="Proteomes" id="UP000249390"/>
    </source>
</evidence>
<dbReference type="GO" id="GO:0004842">
    <property type="term" value="F:ubiquitin-protein transferase activity"/>
    <property type="evidence" value="ECO:0007669"/>
    <property type="project" value="TreeGrafter"/>
</dbReference>
<dbReference type="Proteomes" id="UP000249390">
    <property type="component" value="Unassembled WGS sequence"/>
</dbReference>
<accession>A0A328DWH3</accession>
<evidence type="ECO:0000256" key="2">
    <source>
        <dbReference type="ARBA" id="ARBA00022771"/>
    </source>
</evidence>
<reference evidence="5 6" key="1">
    <citation type="submission" date="2018-06" db="EMBL/GenBank/DDBJ databases">
        <title>The Genome of Cuscuta australis (Dodder) Provides Insight into the Evolution of Plant Parasitism.</title>
        <authorList>
            <person name="Liu H."/>
        </authorList>
    </citation>
    <scope>NUCLEOTIDE SEQUENCE [LARGE SCALE GENOMIC DNA]</scope>
    <source>
        <strain evidence="6">cv. Yunnan</strain>
        <tissue evidence="5">Vines</tissue>
    </source>
</reference>
<keyword evidence="4" id="KW-0175">Coiled coil</keyword>
<evidence type="ECO:0000256" key="4">
    <source>
        <dbReference type="SAM" id="Coils"/>
    </source>
</evidence>
<dbReference type="PANTHER" id="PTHR42647:SF22">
    <property type="entry name" value="BOI-RELATED E3 UBIQUITIN-PROTEIN LIGASE 2-RELATED"/>
    <property type="match status" value="1"/>
</dbReference>
<dbReference type="PANTHER" id="PTHR42647">
    <property type="entry name" value="SBP (S-RIBONUCLEASE BINDING PROTEIN) FAMILY PROTEIN"/>
    <property type="match status" value="1"/>
</dbReference>